<organism evidence="2 3">
    <name type="scientific">Phaeocystidibacter luteus</name>
    <dbReference type="NCBI Taxonomy" id="911197"/>
    <lineage>
        <taxon>Bacteria</taxon>
        <taxon>Pseudomonadati</taxon>
        <taxon>Bacteroidota</taxon>
        <taxon>Flavobacteriia</taxon>
        <taxon>Flavobacteriales</taxon>
        <taxon>Phaeocystidibacteraceae</taxon>
        <taxon>Phaeocystidibacter</taxon>
    </lineage>
</organism>
<name>A0A6N6RJ04_9FLAO</name>
<dbReference type="RefSeq" id="WP_151667147.1">
    <property type="nucleotide sequence ID" value="NZ_WBVO01000004.1"/>
</dbReference>
<keyword evidence="3" id="KW-1185">Reference proteome</keyword>
<proteinExistence type="predicted"/>
<feature type="chain" id="PRO_5026781512" evidence="1">
    <location>
        <begin position="23"/>
        <end position="302"/>
    </location>
</feature>
<evidence type="ECO:0000256" key="1">
    <source>
        <dbReference type="SAM" id="SignalP"/>
    </source>
</evidence>
<reference evidence="2 3" key="1">
    <citation type="submission" date="2019-09" db="EMBL/GenBank/DDBJ databases">
        <title>Genomes of family Cryomorphaceae.</title>
        <authorList>
            <person name="Bowman J.P."/>
        </authorList>
    </citation>
    <scope>NUCLEOTIDE SEQUENCE [LARGE SCALE GENOMIC DNA]</scope>
    <source>
        <strain evidence="2 3">LMG 25704</strain>
    </source>
</reference>
<gene>
    <name evidence="2" type="ORF">F8C67_07155</name>
</gene>
<sequence>MKSISRSLLSFALVTSSLIALGQTTGVDQAPWPNLANPTAFYNTVTLTGGINFSGGGGIGDLGTNQLFRELRLQTSIVAFENFRLKVSLPASNSNLRQDQGFFDQVEIDLEYGISHGTGFFNRSVIGIGFSSPIVDDFMLPTILSPGLSPYSQELRVNYTGAFELAKIGLYPSVEYYRRITDPSIYAYNTSDSLFVPLHQIKDGIRMGLTISFPISEMTFIQMNTSYEYGKYRFEGTDLPSWMYRGVPTNEFNYSVRFQHGLTKRSHIYTNVGFRFHELETEEVFINQYSSFSMNVGYVYAM</sequence>
<comment type="caution">
    <text evidence="2">The sequence shown here is derived from an EMBL/GenBank/DDBJ whole genome shotgun (WGS) entry which is preliminary data.</text>
</comment>
<dbReference type="EMBL" id="WBVO01000004">
    <property type="protein sequence ID" value="KAB2810358.1"/>
    <property type="molecule type" value="Genomic_DNA"/>
</dbReference>
<feature type="signal peptide" evidence="1">
    <location>
        <begin position="1"/>
        <end position="22"/>
    </location>
</feature>
<accession>A0A6N6RJ04</accession>
<dbReference type="AlphaFoldDB" id="A0A6N6RJ04"/>
<keyword evidence="1" id="KW-0732">Signal</keyword>
<evidence type="ECO:0000313" key="3">
    <source>
        <dbReference type="Proteomes" id="UP000468650"/>
    </source>
</evidence>
<evidence type="ECO:0000313" key="2">
    <source>
        <dbReference type="EMBL" id="KAB2810358.1"/>
    </source>
</evidence>
<protein>
    <submittedName>
        <fullName evidence="2">Uncharacterized protein</fullName>
    </submittedName>
</protein>
<dbReference type="Proteomes" id="UP000468650">
    <property type="component" value="Unassembled WGS sequence"/>
</dbReference>